<sequence>MDSVEEMSYGDQADENATSKILNMIGTARNNKQGLYRLATVCLGLLCIILLMVIVSHHSHSRTPDATDGRFQPQTYDNLSHEIDQLQSSYSNLNRQMALLITSHNILIEEKSLLLARYHNLTDHKQHIETSYNNLMLENSQLEDKYNNLGREKEQLQTSYNNLNRANTILTDEIAELQNRYNNLTKDRDDLLKKNTKLDSRMGWVYRKPRLYKISTEKKNWHESRGSCLKLGADLVVVNDIDEQTFLLPYKTFWIGLSDTEEEGVWKWVDGTPQTESFWRPGEPNNAGNEDCAEISTESSKPTQAWNDVPCSQTHQYICEDHI</sequence>
<dbReference type="SUPFAM" id="SSF90257">
    <property type="entry name" value="Myosin rod fragments"/>
    <property type="match status" value="1"/>
</dbReference>
<evidence type="ECO:0000256" key="3">
    <source>
        <dbReference type="SAM" id="Coils"/>
    </source>
</evidence>
<keyword evidence="3" id="KW-0175">Coiled coil</keyword>
<keyword evidence="4" id="KW-0812">Transmembrane</keyword>
<gene>
    <name evidence="6" type="ORF">ACEWY4_025210</name>
</gene>
<dbReference type="PROSITE" id="PS50041">
    <property type="entry name" value="C_TYPE_LECTIN_2"/>
    <property type="match status" value="1"/>
</dbReference>
<protein>
    <recommendedName>
        <fullName evidence="5">C-type lectin domain-containing protein</fullName>
    </recommendedName>
</protein>
<feature type="domain" description="C-type lectin" evidence="5">
    <location>
        <begin position="207"/>
        <end position="320"/>
    </location>
</feature>
<proteinExistence type="predicted"/>
<dbReference type="InterPro" id="IPR050111">
    <property type="entry name" value="C-type_lectin/snaclec_domain"/>
</dbReference>
<dbReference type="InterPro" id="IPR016187">
    <property type="entry name" value="CTDL_fold"/>
</dbReference>
<dbReference type="Proteomes" id="UP001591681">
    <property type="component" value="Unassembled WGS sequence"/>
</dbReference>
<keyword evidence="1" id="KW-0430">Lectin</keyword>
<evidence type="ECO:0000256" key="2">
    <source>
        <dbReference type="ARBA" id="ARBA00023157"/>
    </source>
</evidence>
<dbReference type="AlphaFoldDB" id="A0ABD1IWX5"/>
<feature type="coiled-coil region" evidence="3">
    <location>
        <begin position="125"/>
        <end position="201"/>
    </location>
</feature>
<keyword evidence="7" id="KW-1185">Reference proteome</keyword>
<dbReference type="InterPro" id="IPR018378">
    <property type="entry name" value="C-type_lectin_CS"/>
</dbReference>
<dbReference type="Gene3D" id="3.10.100.10">
    <property type="entry name" value="Mannose-Binding Protein A, subunit A"/>
    <property type="match status" value="1"/>
</dbReference>
<dbReference type="Gene3D" id="1.20.5.400">
    <property type="match status" value="2"/>
</dbReference>
<dbReference type="InterPro" id="IPR033989">
    <property type="entry name" value="CD209-like_CTLD"/>
</dbReference>
<dbReference type="SUPFAM" id="SSF56436">
    <property type="entry name" value="C-type lectin-like"/>
    <property type="match status" value="1"/>
</dbReference>
<dbReference type="InterPro" id="IPR016186">
    <property type="entry name" value="C-type_lectin-like/link_sf"/>
</dbReference>
<keyword evidence="4" id="KW-0472">Membrane</keyword>
<dbReference type="GO" id="GO:0030246">
    <property type="term" value="F:carbohydrate binding"/>
    <property type="evidence" value="ECO:0007669"/>
    <property type="project" value="UniProtKB-KW"/>
</dbReference>
<evidence type="ECO:0000313" key="6">
    <source>
        <dbReference type="EMBL" id="KAL2079466.1"/>
    </source>
</evidence>
<organism evidence="6 7">
    <name type="scientific">Coilia grayii</name>
    <name type="common">Gray's grenadier anchovy</name>
    <dbReference type="NCBI Taxonomy" id="363190"/>
    <lineage>
        <taxon>Eukaryota</taxon>
        <taxon>Metazoa</taxon>
        <taxon>Chordata</taxon>
        <taxon>Craniata</taxon>
        <taxon>Vertebrata</taxon>
        <taxon>Euteleostomi</taxon>
        <taxon>Actinopterygii</taxon>
        <taxon>Neopterygii</taxon>
        <taxon>Teleostei</taxon>
        <taxon>Clupei</taxon>
        <taxon>Clupeiformes</taxon>
        <taxon>Clupeoidei</taxon>
        <taxon>Engraulidae</taxon>
        <taxon>Coilinae</taxon>
        <taxon>Coilia</taxon>
    </lineage>
</organism>
<dbReference type="PANTHER" id="PTHR22803">
    <property type="entry name" value="MANNOSE, PHOSPHOLIPASE, LECTIN RECEPTOR RELATED"/>
    <property type="match status" value="1"/>
</dbReference>
<dbReference type="CDD" id="cd03590">
    <property type="entry name" value="CLECT_DC-SIGN_like"/>
    <property type="match status" value="1"/>
</dbReference>
<evidence type="ECO:0000313" key="7">
    <source>
        <dbReference type="Proteomes" id="UP001591681"/>
    </source>
</evidence>
<dbReference type="EMBL" id="JBHFQA010000022">
    <property type="protein sequence ID" value="KAL2079466.1"/>
    <property type="molecule type" value="Genomic_DNA"/>
</dbReference>
<keyword evidence="4" id="KW-1133">Transmembrane helix</keyword>
<comment type="caution">
    <text evidence="6">The sequence shown here is derived from an EMBL/GenBank/DDBJ whole genome shotgun (WGS) entry which is preliminary data.</text>
</comment>
<dbReference type="Pfam" id="PF00059">
    <property type="entry name" value="Lectin_C"/>
    <property type="match status" value="1"/>
</dbReference>
<evidence type="ECO:0000256" key="4">
    <source>
        <dbReference type="SAM" id="Phobius"/>
    </source>
</evidence>
<dbReference type="PROSITE" id="PS00615">
    <property type="entry name" value="C_TYPE_LECTIN_1"/>
    <property type="match status" value="1"/>
</dbReference>
<dbReference type="SMART" id="SM00034">
    <property type="entry name" value="CLECT"/>
    <property type="match status" value="1"/>
</dbReference>
<name>A0ABD1IWX5_9TELE</name>
<evidence type="ECO:0000256" key="1">
    <source>
        <dbReference type="ARBA" id="ARBA00022734"/>
    </source>
</evidence>
<reference evidence="6 7" key="1">
    <citation type="submission" date="2024-09" db="EMBL/GenBank/DDBJ databases">
        <title>A chromosome-level genome assembly of Gray's grenadier anchovy, Coilia grayii.</title>
        <authorList>
            <person name="Fu Z."/>
        </authorList>
    </citation>
    <scope>NUCLEOTIDE SEQUENCE [LARGE SCALE GENOMIC DNA]</scope>
    <source>
        <strain evidence="6">G4</strain>
        <tissue evidence="6">Muscle</tissue>
    </source>
</reference>
<accession>A0ABD1IWX5</accession>
<dbReference type="InterPro" id="IPR001304">
    <property type="entry name" value="C-type_lectin-like"/>
</dbReference>
<feature type="transmembrane region" description="Helical" evidence="4">
    <location>
        <begin position="34"/>
        <end position="55"/>
    </location>
</feature>
<evidence type="ECO:0000259" key="5">
    <source>
        <dbReference type="PROSITE" id="PS50041"/>
    </source>
</evidence>
<keyword evidence="2" id="KW-1015">Disulfide bond</keyword>